<dbReference type="EMBL" id="JACIEF010000005">
    <property type="protein sequence ID" value="MBB4110572.1"/>
    <property type="molecule type" value="Genomic_DNA"/>
</dbReference>
<protein>
    <submittedName>
        <fullName evidence="1">Uncharacterized protein</fullName>
    </submittedName>
</protein>
<organism evidence="1 2">
    <name type="scientific">Pedobacter zeae</name>
    <dbReference type="NCBI Taxonomy" id="1737356"/>
    <lineage>
        <taxon>Bacteria</taxon>
        <taxon>Pseudomonadati</taxon>
        <taxon>Bacteroidota</taxon>
        <taxon>Sphingobacteriia</taxon>
        <taxon>Sphingobacteriales</taxon>
        <taxon>Sphingobacteriaceae</taxon>
        <taxon>Pedobacter</taxon>
    </lineage>
</organism>
<reference evidence="1 2" key="1">
    <citation type="submission" date="2020-08" db="EMBL/GenBank/DDBJ databases">
        <title>Genomic Encyclopedia of Type Strains, Phase IV (KMG-IV): sequencing the most valuable type-strain genomes for metagenomic binning, comparative biology and taxonomic classification.</title>
        <authorList>
            <person name="Goeker M."/>
        </authorList>
    </citation>
    <scope>NUCLEOTIDE SEQUENCE [LARGE SCALE GENOMIC DNA]</scope>
    <source>
        <strain evidence="1 2">DSM 100774</strain>
    </source>
</reference>
<accession>A0A7W6P7T5</accession>
<comment type="caution">
    <text evidence="1">The sequence shown here is derived from an EMBL/GenBank/DDBJ whole genome shotgun (WGS) entry which is preliminary data.</text>
</comment>
<dbReference type="Proteomes" id="UP000532273">
    <property type="component" value="Unassembled WGS sequence"/>
</dbReference>
<sequence length="53" mass="6029">MAIGLPIKRLFVEFIPKIAFLGLQRLFFIPLELNSTILKSHVQNITTSSSKRT</sequence>
<evidence type="ECO:0000313" key="2">
    <source>
        <dbReference type="Proteomes" id="UP000532273"/>
    </source>
</evidence>
<name>A0A7W6P7T5_9SPHI</name>
<evidence type="ECO:0000313" key="1">
    <source>
        <dbReference type="EMBL" id="MBB4110572.1"/>
    </source>
</evidence>
<gene>
    <name evidence="1" type="ORF">GGQ60_004612</name>
</gene>
<proteinExistence type="predicted"/>
<dbReference type="AlphaFoldDB" id="A0A7W6P7T5"/>